<feature type="transmembrane region" description="Helical" evidence="2">
    <location>
        <begin position="437"/>
        <end position="463"/>
    </location>
</feature>
<keyword evidence="2" id="KW-1133">Transmembrane helix</keyword>
<keyword evidence="2" id="KW-0812">Transmembrane</keyword>
<feature type="region of interest" description="Disordered" evidence="1">
    <location>
        <begin position="1"/>
        <end position="126"/>
    </location>
</feature>
<dbReference type="EMBL" id="WNKQ01000011">
    <property type="protein sequence ID" value="KAF5848430.1"/>
    <property type="molecule type" value="Genomic_DNA"/>
</dbReference>
<evidence type="ECO:0000256" key="2">
    <source>
        <dbReference type="SAM" id="Phobius"/>
    </source>
</evidence>
<reference evidence="3" key="1">
    <citation type="submission" date="2019-11" db="EMBL/GenBank/DDBJ databases">
        <title>Bipolaris sorokiniana Genome sequencing.</title>
        <authorList>
            <person name="Wang H."/>
        </authorList>
    </citation>
    <scope>NUCLEOTIDE SEQUENCE</scope>
</reference>
<organism evidence="3 4">
    <name type="scientific">Cochliobolus sativus</name>
    <name type="common">Common root rot and spot blotch fungus</name>
    <name type="synonym">Bipolaris sorokiniana</name>
    <dbReference type="NCBI Taxonomy" id="45130"/>
    <lineage>
        <taxon>Eukaryota</taxon>
        <taxon>Fungi</taxon>
        <taxon>Dikarya</taxon>
        <taxon>Ascomycota</taxon>
        <taxon>Pezizomycotina</taxon>
        <taxon>Dothideomycetes</taxon>
        <taxon>Pleosporomycetidae</taxon>
        <taxon>Pleosporales</taxon>
        <taxon>Pleosporineae</taxon>
        <taxon>Pleosporaceae</taxon>
        <taxon>Bipolaris</taxon>
    </lineage>
</organism>
<keyword evidence="2" id="KW-0472">Membrane</keyword>
<dbReference type="InterPro" id="IPR052979">
    <property type="entry name" value="Adenylate-forming_domain"/>
</dbReference>
<feature type="compositionally biased region" description="Polar residues" evidence="1">
    <location>
        <begin position="19"/>
        <end position="45"/>
    </location>
</feature>
<feature type="transmembrane region" description="Helical" evidence="2">
    <location>
        <begin position="332"/>
        <end position="349"/>
    </location>
</feature>
<gene>
    <name evidence="3" type="ORF">GGP41_005876</name>
</gene>
<dbReference type="SUPFAM" id="SSF52343">
    <property type="entry name" value="Ferredoxin reductase-like, C-terminal NADP-linked domain"/>
    <property type="match status" value="1"/>
</dbReference>
<accession>A0A8H6DVW9</accession>
<feature type="transmembrane region" description="Helical" evidence="2">
    <location>
        <begin position="222"/>
        <end position="242"/>
    </location>
</feature>
<evidence type="ECO:0000313" key="3">
    <source>
        <dbReference type="EMBL" id="KAF5848430.1"/>
    </source>
</evidence>
<comment type="caution">
    <text evidence="3">The sequence shown here is derived from an EMBL/GenBank/DDBJ whole genome shotgun (WGS) entry which is preliminary data.</text>
</comment>
<evidence type="ECO:0000313" key="4">
    <source>
        <dbReference type="Proteomes" id="UP000624244"/>
    </source>
</evidence>
<evidence type="ECO:0008006" key="5">
    <source>
        <dbReference type="Google" id="ProtNLM"/>
    </source>
</evidence>
<feature type="compositionally biased region" description="Polar residues" evidence="1">
    <location>
        <begin position="111"/>
        <end position="123"/>
    </location>
</feature>
<dbReference type="PANTHER" id="PTHR33927:SF5">
    <property type="entry name" value="ENZYME, PUTATIVE (AFU_ORTHOLOGUE AFUA_8G01222)-RELATED"/>
    <property type="match status" value="1"/>
</dbReference>
<feature type="transmembrane region" description="Helical" evidence="2">
    <location>
        <begin position="149"/>
        <end position="168"/>
    </location>
</feature>
<dbReference type="OMA" id="NTFEHTH"/>
<dbReference type="InterPro" id="IPR039261">
    <property type="entry name" value="FNR_nucleotide-bd"/>
</dbReference>
<protein>
    <recommendedName>
        <fullName evidence="5">FAD-binding FR-type domain-containing protein</fullName>
    </recommendedName>
</protein>
<feature type="compositionally biased region" description="Polar residues" evidence="1">
    <location>
        <begin position="78"/>
        <end position="103"/>
    </location>
</feature>
<name>A0A8H6DVW9_COCSA</name>
<proteinExistence type="predicted"/>
<dbReference type="AlphaFoldDB" id="A0A8H6DVW9"/>
<feature type="transmembrane region" description="Helical" evidence="2">
    <location>
        <begin position="174"/>
        <end position="191"/>
    </location>
</feature>
<dbReference type="PANTHER" id="PTHR33927">
    <property type="entry name" value="TRANSMEMBRANE PROTEIN"/>
    <property type="match status" value="1"/>
</dbReference>
<evidence type="ECO:0000256" key="1">
    <source>
        <dbReference type="SAM" id="MobiDB-lite"/>
    </source>
</evidence>
<sequence length="564" mass="62694">MATPPQLSNGCRCRPPLTSPSLHTTSDSSGTCRSQHIESRNSSTESLEHPPPNVPEGEHIDSSEGVIQKHQHPDTLDTLDNTRTSSINSSQESLKSTSTQVCTSMKEKNAGTKSGSSMGTHSASAVPLPNTRWSHRQWIKFLSLHWLSAYRVLIGLTFIINIVVFAVLCKRLSLAAPLIATAANIFAAVFVRQEDLINLTFAFVAKMPSNLPFWFARTISDLHHYGGFHIGCAISALLWYTYFVYRNTVLFLGNADAGTATASMWVDIVTCYSFLFSIFLVCITAHPRLRVKFHNTFEHTHRFGGWTALIVLWIHAGVSSNSPDNTHMHANPAVWLLAATTFIIILPWTRMRRVPITTEIVSSREVKLGFPFKHMPYTSTMRFSRSPLMEWHAFATIPNPDGESAYIVISQAGDWTKAMIQNPPSHIWIRKPAAMNFLAFSPLFNSLLLVATGAGIGPMLSLLRSPAIAKMKKQGRTIKVMWCVYQPDAPHWQFVQDIIRNVDPEPRIFDSKQGRPDVAGETTYLMKEAQIEAVMVVSNPKVTREVVEGVKAWGGAAYGAVFDS</sequence>
<feature type="transmembrane region" description="Helical" evidence="2">
    <location>
        <begin position="262"/>
        <end position="283"/>
    </location>
</feature>
<dbReference type="Proteomes" id="UP000624244">
    <property type="component" value="Unassembled WGS sequence"/>
</dbReference>
<feature type="transmembrane region" description="Helical" evidence="2">
    <location>
        <begin position="303"/>
        <end position="320"/>
    </location>
</feature>